<reference evidence="2" key="1">
    <citation type="journal article" date="2022" name="Plant J.">
        <title>Strategies of tolerance reflected in two North American maple genomes.</title>
        <authorList>
            <person name="McEvoy S.L."/>
            <person name="Sezen U.U."/>
            <person name="Trouern-Trend A."/>
            <person name="McMahon S.M."/>
            <person name="Schaberg P.G."/>
            <person name="Yang J."/>
            <person name="Wegrzyn J.L."/>
            <person name="Swenson N.G."/>
        </authorList>
    </citation>
    <scope>NUCLEOTIDE SEQUENCE</scope>
    <source>
        <strain evidence="2">91603</strain>
    </source>
</reference>
<feature type="region of interest" description="Disordered" evidence="1">
    <location>
        <begin position="1"/>
        <end position="117"/>
    </location>
</feature>
<dbReference type="AlphaFoldDB" id="A0AAD5J661"/>
<feature type="compositionally biased region" description="Acidic residues" evidence="1">
    <location>
        <begin position="1"/>
        <end position="13"/>
    </location>
</feature>
<evidence type="ECO:0000256" key="1">
    <source>
        <dbReference type="SAM" id="MobiDB-lite"/>
    </source>
</evidence>
<reference evidence="2" key="2">
    <citation type="submission" date="2023-02" db="EMBL/GenBank/DDBJ databases">
        <authorList>
            <person name="Swenson N.G."/>
            <person name="Wegrzyn J.L."/>
            <person name="Mcevoy S.L."/>
        </authorList>
    </citation>
    <scope>NUCLEOTIDE SEQUENCE</scope>
    <source>
        <strain evidence="2">91603</strain>
        <tissue evidence="2">Leaf</tissue>
    </source>
</reference>
<evidence type="ECO:0000313" key="2">
    <source>
        <dbReference type="EMBL" id="KAI9186267.1"/>
    </source>
</evidence>
<evidence type="ECO:0000313" key="3">
    <source>
        <dbReference type="Proteomes" id="UP001064489"/>
    </source>
</evidence>
<accession>A0AAD5J661</accession>
<keyword evidence="3" id="KW-1185">Reference proteome</keyword>
<dbReference type="EMBL" id="JAJSOW010000100">
    <property type="protein sequence ID" value="KAI9186267.1"/>
    <property type="molecule type" value="Genomic_DNA"/>
</dbReference>
<gene>
    <name evidence="2" type="ORF">LWI28_015582</name>
</gene>
<name>A0AAD5J661_ACENE</name>
<feature type="compositionally biased region" description="Basic and acidic residues" evidence="1">
    <location>
        <begin position="26"/>
        <end position="39"/>
    </location>
</feature>
<dbReference type="Proteomes" id="UP001064489">
    <property type="component" value="Chromosome 3"/>
</dbReference>
<sequence length="117" mass="13706">MEDFSDSESNNDDLDTRRNRFGQNKTESDRRGKDFEGRDNYNYVNDDARFRSKEDSNRDDNGGRRMNNKKGDSRIFKEPKHEGSRGSKQGMSHKYDMNADNGSNGFKNSRRVIERKI</sequence>
<organism evidence="2 3">
    <name type="scientific">Acer negundo</name>
    <name type="common">Box elder</name>
    <dbReference type="NCBI Taxonomy" id="4023"/>
    <lineage>
        <taxon>Eukaryota</taxon>
        <taxon>Viridiplantae</taxon>
        <taxon>Streptophyta</taxon>
        <taxon>Embryophyta</taxon>
        <taxon>Tracheophyta</taxon>
        <taxon>Spermatophyta</taxon>
        <taxon>Magnoliopsida</taxon>
        <taxon>eudicotyledons</taxon>
        <taxon>Gunneridae</taxon>
        <taxon>Pentapetalae</taxon>
        <taxon>rosids</taxon>
        <taxon>malvids</taxon>
        <taxon>Sapindales</taxon>
        <taxon>Sapindaceae</taxon>
        <taxon>Hippocastanoideae</taxon>
        <taxon>Acereae</taxon>
        <taxon>Acer</taxon>
    </lineage>
</organism>
<protein>
    <submittedName>
        <fullName evidence="2">Uncharacterized protein</fullName>
    </submittedName>
</protein>
<comment type="caution">
    <text evidence="2">The sequence shown here is derived from an EMBL/GenBank/DDBJ whole genome shotgun (WGS) entry which is preliminary data.</text>
</comment>
<feature type="compositionally biased region" description="Basic and acidic residues" evidence="1">
    <location>
        <begin position="46"/>
        <end position="85"/>
    </location>
</feature>
<proteinExistence type="predicted"/>